<feature type="domain" description="Insertion element IS150 protein InsJ-like helix-turn-helix" evidence="3">
    <location>
        <begin position="8"/>
        <end position="57"/>
    </location>
</feature>
<comment type="caution">
    <text evidence="4">The sequence shown here is derived from an EMBL/GenBank/DDBJ whole genome shotgun (WGS) entry which is preliminary data.</text>
</comment>
<dbReference type="PANTHER" id="PTHR33795:SF1">
    <property type="entry name" value="INSERTION ELEMENT IS150 PROTEIN INSJ"/>
    <property type="match status" value="1"/>
</dbReference>
<comment type="similarity">
    <text evidence="1">Belongs to the IS150/IS1296 orfA family.</text>
</comment>
<dbReference type="SUPFAM" id="SSF48295">
    <property type="entry name" value="TrpR-like"/>
    <property type="match status" value="1"/>
</dbReference>
<feature type="region of interest" description="Disordered" evidence="2">
    <location>
        <begin position="161"/>
        <end position="181"/>
    </location>
</feature>
<dbReference type="PANTHER" id="PTHR33795">
    <property type="entry name" value="INSERTION ELEMENT IS150 PROTEIN INSJ"/>
    <property type="match status" value="1"/>
</dbReference>
<evidence type="ECO:0000256" key="1">
    <source>
        <dbReference type="ARBA" id="ARBA00038232"/>
    </source>
</evidence>
<dbReference type="SUPFAM" id="SSF46689">
    <property type="entry name" value="Homeodomain-like"/>
    <property type="match status" value="1"/>
</dbReference>
<dbReference type="Proteomes" id="UP000569903">
    <property type="component" value="Unassembled WGS sequence"/>
</dbReference>
<evidence type="ECO:0000259" key="3">
    <source>
        <dbReference type="Pfam" id="PF13518"/>
    </source>
</evidence>
<sequence>MAKYDVSFKLHVVRKYLEGKQSYADLANKYSIAGHRQVKKWVDQYLAFGQKAFTKKKNRVYTVQMKLDVLHFMKTTGASLQETANHFQIPDCALISTWKKKLLENGIDALARPKGCPSLTNKPKKVKKKEMTREQALEQENELLRAELAFIKKLRASGENIPSHLLRSKPESSRSFDKHSD</sequence>
<dbReference type="RefSeq" id="WP_185390469.1">
    <property type="nucleotide sequence ID" value="NZ_JAARQN010000033.1"/>
</dbReference>
<organism evidence="4 5">
    <name type="scientific">Listeria newyorkensis</name>
    <dbReference type="NCBI Taxonomy" id="1497681"/>
    <lineage>
        <taxon>Bacteria</taxon>
        <taxon>Bacillati</taxon>
        <taxon>Bacillota</taxon>
        <taxon>Bacilli</taxon>
        <taxon>Bacillales</taxon>
        <taxon>Listeriaceae</taxon>
        <taxon>Listeria</taxon>
    </lineage>
</organism>
<feature type="region of interest" description="Disordered" evidence="2">
    <location>
        <begin position="114"/>
        <end position="134"/>
    </location>
</feature>
<dbReference type="EMBL" id="JAARQN010000033">
    <property type="protein sequence ID" value="MBC1459368.1"/>
    <property type="molecule type" value="Genomic_DNA"/>
</dbReference>
<name>A0A841Z1A1_9LIST</name>
<protein>
    <submittedName>
        <fullName evidence="4">Transposase</fullName>
    </submittedName>
</protein>
<proteinExistence type="inferred from homology"/>
<dbReference type="GO" id="GO:0043565">
    <property type="term" value="F:sequence-specific DNA binding"/>
    <property type="evidence" value="ECO:0007669"/>
    <property type="project" value="InterPro"/>
</dbReference>
<evidence type="ECO:0000256" key="2">
    <source>
        <dbReference type="SAM" id="MobiDB-lite"/>
    </source>
</evidence>
<feature type="compositionally biased region" description="Basic and acidic residues" evidence="2">
    <location>
        <begin position="168"/>
        <end position="181"/>
    </location>
</feature>
<accession>A0A841Z1A1</accession>
<dbReference type="InterPro" id="IPR055247">
    <property type="entry name" value="InsJ-like_HTH"/>
</dbReference>
<dbReference type="AlphaFoldDB" id="A0A841Z1A1"/>
<dbReference type="InterPro" id="IPR036388">
    <property type="entry name" value="WH-like_DNA-bd_sf"/>
</dbReference>
<evidence type="ECO:0000313" key="4">
    <source>
        <dbReference type="EMBL" id="MBC1459368.1"/>
    </source>
</evidence>
<dbReference type="Gene3D" id="1.10.10.10">
    <property type="entry name" value="Winged helix-like DNA-binding domain superfamily/Winged helix DNA-binding domain"/>
    <property type="match status" value="1"/>
</dbReference>
<gene>
    <name evidence="4" type="ORF">HB850_16660</name>
</gene>
<evidence type="ECO:0000313" key="5">
    <source>
        <dbReference type="Proteomes" id="UP000569903"/>
    </source>
</evidence>
<dbReference type="InterPro" id="IPR010921">
    <property type="entry name" value="Trp_repressor/repl_initiator"/>
</dbReference>
<dbReference type="InterPro" id="IPR052057">
    <property type="entry name" value="IS150/IS1296_orfA-like"/>
</dbReference>
<dbReference type="InterPro" id="IPR009057">
    <property type="entry name" value="Homeodomain-like_sf"/>
</dbReference>
<reference evidence="4 5" key="1">
    <citation type="submission" date="2020-03" db="EMBL/GenBank/DDBJ databases">
        <title>Soil Listeria distribution.</title>
        <authorList>
            <person name="Liao J."/>
            <person name="Wiedmann M."/>
        </authorList>
    </citation>
    <scope>NUCLEOTIDE SEQUENCE [LARGE SCALE GENOMIC DNA]</scope>
    <source>
        <strain evidence="4 5">FSL L7-1614</strain>
    </source>
</reference>
<dbReference type="Pfam" id="PF13518">
    <property type="entry name" value="HTH_28"/>
    <property type="match status" value="1"/>
</dbReference>